<dbReference type="Pfam" id="PF00089">
    <property type="entry name" value="Trypsin"/>
    <property type="match status" value="1"/>
</dbReference>
<proteinExistence type="predicted"/>
<name>A0ABW1NN98_9ACTN</name>
<dbReference type="InterPro" id="IPR009003">
    <property type="entry name" value="Peptidase_S1_PA"/>
</dbReference>
<organism evidence="2 3">
    <name type="scientific">Sphaerisporangium aureirubrum</name>
    <dbReference type="NCBI Taxonomy" id="1544736"/>
    <lineage>
        <taxon>Bacteria</taxon>
        <taxon>Bacillati</taxon>
        <taxon>Actinomycetota</taxon>
        <taxon>Actinomycetes</taxon>
        <taxon>Streptosporangiales</taxon>
        <taxon>Streptosporangiaceae</taxon>
        <taxon>Sphaerisporangium</taxon>
    </lineage>
</organism>
<dbReference type="EMBL" id="JBHSRF010000050">
    <property type="protein sequence ID" value="MFC6084829.1"/>
    <property type="molecule type" value="Genomic_DNA"/>
</dbReference>
<dbReference type="EC" id="3.4.21.-" evidence="2"/>
<keyword evidence="2" id="KW-0378">Hydrolase</keyword>
<gene>
    <name evidence="2" type="ORF">ACFP1K_26955</name>
</gene>
<dbReference type="InterPro" id="IPR001254">
    <property type="entry name" value="Trypsin_dom"/>
</dbReference>
<keyword evidence="3" id="KW-1185">Reference proteome</keyword>
<evidence type="ECO:0000259" key="1">
    <source>
        <dbReference type="Pfam" id="PF00089"/>
    </source>
</evidence>
<protein>
    <submittedName>
        <fullName evidence="2">Trypsin-like serine protease</fullName>
        <ecNumber evidence="2">3.4.21.-</ecNumber>
    </submittedName>
</protein>
<dbReference type="SUPFAM" id="SSF50494">
    <property type="entry name" value="Trypsin-like serine proteases"/>
    <property type="match status" value="1"/>
</dbReference>
<comment type="caution">
    <text evidence="2">The sequence shown here is derived from an EMBL/GenBank/DDBJ whole genome shotgun (WGS) entry which is preliminary data.</text>
</comment>
<dbReference type="RefSeq" id="WP_380758306.1">
    <property type="nucleotide sequence ID" value="NZ_JBHSRF010000050.1"/>
</dbReference>
<dbReference type="InterPro" id="IPR043504">
    <property type="entry name" value="Peptidase_S1_PA_chymotrypsin"/>
</dbReference>
<sequence length="97" mass="10122">MRPWSARVHGAGGICGAAVLITEHHVLTCAHVVNAALGRPPTATTRPESLINLDFPAAPGTPRVQAAVAEDGWFPIEPDERGDIAILHLTTPSPTGT</sequence>
<evidence type="ECO:0000313" key="2">
    <source>
        <dbReference type="EMBL" id="MFC6084829.1"/>
    </source>
</evidence>
<evidence type="ECO:0000313" key="3">
    <source>
        <dbReference type="Proteomes" id="UP001596137"/>
    </source>
</evidence>
<feature type="non-terminal residue" evidence="2">
    <location>
        <position position="97"/>
    </location>
</feature>
<feature type="domain" description="Peptidase S1" evidence="1">
    <location>
        <begin position="2"/>
        <end position="92"/>
    </location>
</feature>
<dbReference type="Proteomes" id="UP001596137">
    <property type="component" value="Unassembled WGS sequence"/>
</dbReference>
<dbReference type="Gene3D" id="2.40.10.10">
    <property type="entry name" value="Trypsin-like serine proteases"/>
    <property type="match status" value="1"/>
</dbReference>
<dbReference type="GO" id="GO:0016787">
    <property type="term" value="F:hydrolase activity"/>
    <property type="evidence" value="ECO:0007669"/>
    <property type="project" value="UniProtKB-KW"/>
</dbReference>
<reference evidence="3" key="1">
    <citation type="journal article" date="2019" name="Int. J. Syst. Evol. Microbiol.">
        <title>The Global Catalogue of Microorganisms (GCM) 10K type strain sequencing project: providing services to taxonomists for standard genome sequencing and annotation.</title>
        <authorList>
            <consortium name="The Broad Institute Genomics Platform"/>
            <consortium name="The Broad Institute Genome Sequencing Center for Infectious Disease"/>
            <person name="Wu L."/>
            <person name="Ma J."/>
        </authorList>
    </citation>
    <scope>NUCLEOTIDE SEQUENCE [LARGE SCALE GENOMIC DNA]</scope>
    <source>
        <strain evidence="3">JCM 30346</strain>
    </source>
</reference>
<accession>A0ABW1NN98</accession>